<protein>
    <submittedName>
        <fullName evidence="1">Phage major tail, phi13 family protein</fullName>
    </submittedName>
</protein>
<sequence length="39" mass="4621">MIEKLKQAPRFLKLNLQHFADTGVRVSQLGYQTFIMHLF</sequence>
<evidence type="ECO:0000313" key="2">
    <source>
        <dbReference type="Proteomes" id="UP000254502"/>
    </source>
</evidence>
<reference evidence="1 2" key="1">
    <citation type="submission" date="2018-06" db="EMBL/GenBank/DDBJ databases">
        <authorList>
            <consortium name="Pathogen Informatics"/>
            <person name="Doyle S."/>
        </authorList>
    </citation>
    <scope>NUCLEOTIDE SEQUENCE [LARGE SCALE GENOMIC DNA]</scope>
    <source>
        <strain evidence="1 2">NCTC5664</strain>
    </source>
</reference>
<evidence type="ECO:0000313" key="1">
    <source>
        <dbReference type="EMBL" id="SUK32865.1"/>
    </source>
</evidence>
<dbReference type="Proteomes" id="UP000254502">
    <property type="component" value="Unassembled WGS sequence"/>
</dbReference>
<gene>
    <name evidence="1" type="ORF">NCTC5664_00425</name>
</gene>
<accession>A0A380DLE7</accession>
<name>A0A380DLE7_STAAU</name>
<organism evidence="1 2">
    <name type="scientific">Staphylococcus aureus</name>
    <dbReference type="NCBI Taxonomy" id="1280"/>
    <lineage>
        <taxon>Bacteria</taxon>
        <taxon>Bacillati</taxon>
        <taxon>Bacillota</taxon>
        <taxon>Bacilli</taxon>
        <taxon>Bacillales</taxon>
        <taxon>Staphylococcaceae</taxon>
        <taxon>Staphylococcus</taxon>
    </lineage>
</organism>
<dbReference type="AlphaFoldDB" id="A0A380DLE7"/>
<dbReference type="EMBL" id="UHAQ01000002">
    <property type="protein sequence ID" value="SUK32865.1"/>
    <property type="molecule type" value="Genomic_DNA"/>
</dbReference>
<proteinExistence type="predicted"/>